<sequence length="91" mass="10365">MLQTNKAFVVVIMIWISILTVWAVNSLTNGDQKSVHVTGVPQNYTPQQISVVQMDKDTVWVVDPNSNYIRVIKHNEDGYHITGSEMSFQEE</sequence>
<reference evidence="2" key="1">
    <citation type="submission" date="2022-05" db="EMBL/GenBank/DDBJ databases">
        <title>Novel bacterial taxa in a minimal lignocellulolytic consortium and its capacity to transform plastics disclosed by genome-resolved metagenomics.</title>
        <authorList>
            <person name="Rodriguez C.A.D."/>
            <person name="Diaz-Garcia L."/>
            <person name="Herrera K."/>
            <person name="Tarazona N.A."/>
            <person name="Sproer C."/>
            <person name="Overmann J."/>
            <person name="Jimenez D.J."/>
        </authorList>
    </citation>
    <scope>NUCLEOTIDE SEQUENCE</scope>
    <source>
        <strain evidence="2">MAG5</strain>
    </source>
</reference>
<keyword evidence="1" id="KW-0472">Membrane</keyword>
<dbReference type="KEGG" id="plig:NAG76_03650"/>
<gene>
    <name evidence="2" type="ORF">NAG76_03650</name>
</gene>
<proteinExistence type="predicted"/>
<name>A0A9J6ZH75_9BACL</name>
<keyword evidence="1" id="KW-1133">Transmembrane helix</keyword>
<organism evidence="2 3">
    <name type="scientific">Candidatus Pristimantibacillus lignocellulolyticus</name>
    <dbReference type="NCBI Taxonomy" id="2994561"/>
    <lineage>
        <taxon>Bacteria</taxon>
        <taxon>Bacillati</taxon>
        <taxon>Bacillota</taxon>
        <taxon>Bacilli</taxon>
        <taxon>Bacillales</taxon>
        <taxon>Paenibacillaceae</taxon>
        <taxon>Candidatus Pristimantibacillus</taxon>
    </lineage>
</organism>
<protein>
    <submittedName>
        <fullName evidence="2">Uncharacterized protein</fullName>
    </submittedName>
</protein>
<dbReference type="Proteomes" id="UP001056756">
    <property type="component" value="Chromosome"/>
</dbReference>
<evidence type="ECO:0000256" key="1">
    <source>
        <dbReference type="SAM" id="Phobius"/>
    </source>
</evidence>
<accession>A0A9J6ZH75</accession>
<dbReference type="AlphaFoldDB" id="A0A9J6ZH75"/>
<evidence type="ECO:0000313" key="2">
    <source>
        <dbReference type="EMBL" id="URN95367.1"/>
    </source>
</evidence>
<keyword evidence="1" id="KW-0812">Transmembrane</keyword>
<dbReference type="EMBL" id="CP097899">
    <property type="protein sequence ID" value="URN95367.1"/>
    <property type="molecule type" value="Genomic_DNA"/>
</dbReference>
<evidence type="ECO:0000313" key="3">
    <source>
        <dbReference type="Proteomes" id="UP001056756"/>
    </source>
</evidence>
<feature type="transmembrane region" description="Helical" evidence="1">
    <location>
        <begin position="7"/>
        <end position="24"/>
    </location>
</feature>